<dbReference type="Proteomes" id="UP000270296">
    <property type="component" value="Unassembled WGS sequence"/>
</dbReference>
<dbReference type="AlphaFoldDB" id="A0A183IX64"/>
<organism evidence="4">
    <name type="scientific">Soboliphyme baturini</name>
    <dbReference type="NCBI Taxonomy" id="241478"/>
    <lineage>
        <taxon>Eukaryota</taxon>
        <taxon>Metazoa</taxon>
        <taxon>Ecdysozoa</taxon>
        <taxon>Nematoda</taxon>
        <taxon>Enoplea</taxon>
        <taxon>Dorylaimia</taxon>
        <taxon>Dioctophymatida</taxon>
        <taxon>Dioctophymatoidea</taxon>
        <taxon>Soboliphymatidae</taxon>
        <taxon>Soboliphyme</taxon>
    </lineage>
</organism>
<dbReference type="EMBL" id="UZAM01011372">
    <property type="protein sequence ID" value="VDP15846.1"/>
    <property type="molecule type" value="Genomic_DNA"/>
</dbReference>
<keyword evidence="1" id="KW-1133">Transmembrane helix</keyword>
<dbReference type="WBParaSite" id="SBAD_0000851801-mRNA-1">
    <property type="protein sequence ID" value="SBAD_0000851801-mRNA-1"/>
    <property type="gene ID" value="SBAD_0000851801"/>
</dbReference>
<reference evidence="4" key="1">
    <citation type="submission" date="2016-06" db="UniProtKB">
        <authorList>
            <consortium name="WormBaseParasite"/>
        </authorList>
    </citation>
    <scope>IDENTIFICATION</scope>
</reference>
<name>A0A183IX64_9BILA</name>
<reference evidence="2 3" key="2">
    <citation type="submission" date="2018-11" db="EMBL/GenBank/DDBJ databases">
        <authorList>
            <consortium name="Pathogen Informatics"/>
        </authorList>
    </citation>
    <scope>NUCLEOTIDE SEQUENCE [LARGE SCALE GENOMIC DNA]</scope>
</reference>
<keyword evidence="1" id="KW-0812">Transmembrane</keyword>
<evidence type="ECO:0000313" key="2">
    <source>
        <dbReference type="EMBL" id="VDP15846.1"/>
    </source>
</evidence>
<gene>
    <name evidence="2" type="ORF">SBAD_LOCUS8211</name>
</gene>
<keyword evidence="1" id="KW-0472">Membrane</keyword>
<evidence type="ECO:0000256" key="1">
    <source>
        <dbReference type="SAM" id="Phobius"/>
    </source>
</evidence>
<evidence type="ECO:0000313" key="3">
    <source>
        <dbReference type="Proteomes" id="UP000270296"/>
    </source>
</evidence>
<feature type="transmembrane region" description="Helical" evidence="1">
    <location>
        <begin position="6"/>
        <end position="33"/>
    </location>
</feature>
<evidence type="ECO:0000313" key="4">
    <source>
        <dbReference type="WBParaSite" id="SBAD_0000851801-mRNA-1"/>
    </source>
</evidence>
<proteinExistence type="predicted"/>
<protein>
    <submittedName>
        <fullName evidence="4">P4Ha_N domain-containing protein</fullName>
    </submittedName>
</protein>
<accession>A0A183IX64</accession>
<keyword evidence="3" id="KW-1185">Reference proteome</keyword>
<sequence>MIKRNAYVFFLSCETICICCQIVLVVVAASAAATNALREGHMKQLENVRKILDRLSHVLQLTNPDVNITAAEYLAESREVGDFAFEHKDIKPDIYGVQRQHIFEKDILLTELQALEILRSVMKQRNIVRNPTMLWKKFPIAYEYHSSMSKRINSFIA</sequence>